<feature type="region of interest" description="Disordered" evidence="1">
    <location>
        <begin position="1"/>
        <end position="23"/>
    </location>
</feature>
<keyword evidence="3" id="KW-1185">Reference proteome</keyword>
<proteinExistence type="predicted"/>
<feature type="compositionally biased region" description="Polar residues" evidence="1">
    <location>
        <begin position="1"/>
        <end position="17"/>
    </location>
</feature>
<evidence type="ECO:0000313" key="2">
    <source>
        <dbReference type="EMBL" id="TYH77974.1"/>
    </source>
</evidence>
<dbReference type="AlphaFoldDB" id="A0A5D2LGH6"/>
<sequence length="84" mass="10062">MKSPFSLSPSGVPQNPARNRRQFHRGLWPGYPKVGFLEPRSRSPLKYTLLVPKSRKRRGFSYPLLVRFQRRRWSPATGFRDRYW</sequence>
<accession>A0A5D2LGH6</accession>
<organism evidence="2 3">
    <name type="scientific">Gossypium tomentosum</name>
    <name type="common">Hawaiian cotton</name>
    <name type="synonym">Gossypium sandvicense</name>
    <dbReference type="NCBI Taxonomy" id="34277"/>
    <lineage>
        <taxon>Eukaryota</taxon>
        <taxon>Viridiplantae</taxon>
        <taxon>Streptophyta</taxon>
        <taxon>Embryophyta</taxon>
        <taxon>Tracheophyta</taxon>
        <taxon>Spermatophyta</taxon>
        <taxon>Magnoliopsida</taxon>
        <taxon>eudicotyledons</taxon>
        <taxon>Gunneridae</taxon>
        <taxon>Pentapetalae</taxon>
        <taxon>rosids</taxon>
        <taxon>malvids</taxon>
        <taxon>Malvales</taxon>
        <taxon>Malvaceae</taxon>
        <taxon>Malvoideae</taxon>
        <taxon>Gossypium</taxon>
    </lineage>
</organism>
<dbReference type="EMBL" id="CM017626">
    <property type="protein sequence ID" value="TYH77974.1"/>
    <property type="molecule type" value="Genomic_DNA"/>
</dbReference>
<name>A0A5D2LGH6_GOSTO</name>
<dbReference type="Proteomes" id="UP000322667">
    <property type="component" value="Chromosome D04"/>
</dbReference>
<evidence type="ECO:0000256" key="1">
    <source>
        <dbReference type="SAM" id="MobiDB-lite"/>
    </source>
</evidence>
<protein>
    <submittedName>
        <fullName evidence="2">Uncharacterized protein</fullName>
    </submittedName>
</protein>
<evidence type="ECO:0000313" key="3">
    <source>
        <dbReference type="Proteomes" id="UP000322667"/>
    </source>
</evidence>
<reference evidence="2 3" key="1">
    <citation type="submission" date="2019-07" db="EMBL/GenBank/DDBJ databases">
        <title>WGS assembly of Gossypium tomentosum.</title>
        <authorList>
            <person name="Chen Z.J."/>
            <person name="Sreedasyam A."/>
            <person name="Ando A."/>
            <person name="Song Q."/>
            <person name="De L."/>
            <person name="Hulse-Kemp A."/>
            <person name="Ding M."/>
            <person name="Ye W."/>
            <person name="Kirkbride R."/>
            <person name="Jenkins J."/>
            <person name="Plott C."/>
            <person name="Lovell J."/>
            <person name="Lin Y.-M."/>
            <person name="Vaughn R."/>
            <person name="Liu B."/>
            <person name="Li W."/>
            <person name="Simpson S."/>
            <person name="Scheffler B."/>
            <person name="Saski C."/>
            <person name="Grover C."/>
            <person name="Hu G."/>
            <person name="Conover J."/>
            <person name="Carlson J."/>
            <person name="Shu S."/>
            <person name="Boston L."/>
            <person name="Williams M."/>
            <person name="Peterson D."/>
            <person name="Mcgee K."/>
            <person name="Jones D."/>
            <person name="Wendel J."/>
            <person name="Stelly D."/>
            <person name="Grimwood J."/>
            <person name="Schmutz J."/>
        </authorList>
    </citation>
    <scope>NUCLEOTIDE SEQUENCE [LARGE SCALE GENOMIC DNA]</scope>
    <source>
        <strain evidence="2">7179.01</strain>
    </source>
</reference>
<gene>
    <name evidence="2" type="ORF">ES332_D04G193200v1</name>
</gene>